<gene>
    <name evidence="1" type="ORF">DPMN_053538</name>
</gene>
<keyword evidence="2" id="KW-1185">Reference proteome</keyword>
<reference evidence="1" key="2">
    <citation type="submission" date="2020-11" db="EMBL/GenBank/DDBJ databases">
        <authorList>
            <person name="McCartney M.A."/>
            <person name="Auch B."/>
            <person name="Kono T."/>
            <person name="Mallez S."/>
            <person name="Becker A."/>
            <person name="Gohl D.M."/>
            <person name="Silverstein K.A.T."/>
            <person name="Koren S."/>
            <person name="Bechman K.B."/>
            <person name="Herman A."/>
            <person name="Abrahante J.E."/>
            <person name="Garbe J."/>
        </authorList>
    </citation>
    <scope>NUCLEOTIDE SEQUENCE</scope>
    <source>
        <strain evidence="1">Duluth1</strain>
        <tissue evidence="1">Whole animal</tissue>
    </source>
</reference>
<comment type="caution">
    <text evidence="1">The sequence shown here is derived from an EMBL/GenBank/DDBJ whole genome shotgun (WGS) entry which is preliminary data.</text>
</comment>
<sequence length="106" mass="11827">MKTTLSPDNVVGRSEDGVKIVKTHFSSSCYAHTTFALSSYCVQHVLIARVFRRVPRLTRSCYALTTLVLGATTTAEIALRSYHALIPFSPRAMPAYKYCDSARSFF</sequence>
<organism evidence="1 2">
    <name type="scientific">Dreissena polymorpha</name>
    <name type="common">Zebra mussel</name>
    <name type="synonym">Mytilus polymorpha</name>
    <dbReference type="NCBI Taxonomy" id="45954"/>
    <lineage>
        <taxon>Eukaryota</taxon>
        <taxon>Metazoa</taxon>
        <taxon>Spiralia</taxon>
        <taxon>Lophotrochozoa</taxon>
        <taxon>Mollusca</taxon>
        <taxon>Bivalvia</taxon>
        <taxon>Autobranchia</taxon>
        <taxon>Heteroconchia</taxon>
        <taxon>Euheterodonta</taxon>
        <taxon>Imparidentia</taxon>
        <taxon>Neoheterodontei</taxon>
        <taxon>Myida</taxon>
        <taxon>Dreissenoidea</taxon>
        <taxon>Dreissenidae</taxon>
        <taxon>Dreissena</taxon>
    </lineage>
</organism>
<proteinExistence type="predicted"/>
<protein>
    <submittedName>
        <fullName evidence="1">Uncharacterized protein</fullName>
    </submittedName>
</protein>
<reference evidence="1" key="1">
    <citation type="journal article" date="2019" name="bioRxiv">
        <title>The Genome of the Zebra Mussel, Dreissena polymorpha: A Resource for Invasive Species Research.</title>
        <authorList>
            <person name="McCartney M.A."/>
            <person name="Auch B."/>
            <person name="Kono T."/>
            <person name="Mallez S."/>
            <person name="Zhang Y."/>
            <person name="Obille A."/>
            <person name="Becker A."/>
            <person name="Abrahante J.E."/>
            <person name="Garbe J."/>
            <person name="Badalamenti J.P."/>
            <person name="Herman A."/>
            <person name="Mangelson H."/>
            <person name="Liachko I."/>
            <person name="Sullivan S."/>
            <person name="Sone E.D."/>
            <person name="Koren S."/>
            <person name="Silverstein K.A.T."/>
            <person name="Beckman K.B."/>
            <person name="Gohl D.M."/>
        </authorList>
    </citation>
    <scope>NUCLEOTIDE SEQUENCE</scope>
    <source>
        <strain evidence="1">Duluth1</strain>
        <tissue evidence="1">Whole animal</tissue>
    </source>
</reference>
<dbReference type="AlphaFoldDB" id="A0A9D4HQC6"/>
<dbReference type="EMBL" id="JAIWYP010000012">
    <property type="protein sequence ID" value="KAH3727599.1"/>
    <property type="molecule type" value="Genomic_DNA"/>
</dbReference>
<accession>A0A9D4HQC6</accession>
<evidence type="ECO:0000313" key="2">
    <source>
        <dbReference type="Proteomes" id="UP000828390"/>
    </source>
</evidence>
<dbReference type="Proteomes" id="UP000828390">
    <property type="component" value="Unassembled WGS sequence"/>
</dbReference>
<evidence type="ECO:0000313" key="1">
    <source>
        <dbReference type="EMBL" id="KAH3727599.1"/>
    </source>
</evidence>
<name>A0A9D4HQC6_DREPO</name>